<accession>A0A532UTZ0</accession>
<dbReference type="EMBL" id="NJBN01000010">
    <property type="protein sequence ID" value="TKJ38415.1"/>
    <property type="molecule type" value="Genomic_DNA"/>
</dbReference>
<dbReference type="AlphaFoldDB" id="A0A532UTZ0"/>
<protein>
    <submittedName>
        <fullName evidence="1">Uncharacterized protein</fullName>
    </submittedName>
</protein>
<dbReference type="Proteomes" id="UP000319619">
    <property type="component" value="Unassembled WGS sequence"/>
</dbReference>
<organism evidence="1 2">
    <name type="scientific">candidate division LCP-89 bacterium B3_LCP</name>
    <dbReference type="NCBI Taxonomy" id="2012998"/>
    <lineage>
        <taxon>Bacteria</taxon>
        <taxon>Pseudomonadati</taxon>
        <taxon>Bacteria division LCP-89</taxon>
    </lineage>
</organism>
<name>A0A532UTZ0_UNCL8</name>
<reference evidence="1 2" key="1">
    <citation type="submission" date="2017-06" db="EMBL/GenBank/DDBJ databases">
        <title>Novel microbial phyla capable of carbon fixation and sulfur reduction in deep-sea sediments.</title>
        <authorList>
            <person name="Huang J."/>
            <person name="Baker B."/>
            <person name="Wang Y."/>
        </authorList>
    </citation>
    <scope>NUCLEOTIDE SEQUENCE [LARGE SCALE GENOMIC DNA]</scope>
    <source>
        <strain evidence="1">B3_LCP</strain>
    </source>
</reference>
<proteinExistence type="predicted"/>
<evidence type="ECO:0000313" key="2">
    <source>
        <dbReference type="Proteomes" id="UP000319619"/>
    </source>
</evidence>
<sequence>MNSLSEEQIRVIARIAMEELGSEATLEKMREIVAKAADVLERQGPVSYKSEPVGRFLVICISDDGLKNSRTLSEALKETNCRITERFERNLAGFHTLLAVIDTQSCSLDFASLKGKLAQAGNDAKIRIIIQPEDTLLLGSKDD</sequence>
<evidence type="ECO:0000313" key="1">
    <source>
        <dbReference type="EMBL" id="TKJ38415.1"/>
    </source>
</evidence>
<gene>
    <name evidence="1" type="ORF">CEE37_12925</name>
</gene>
<comment type="caution">
    <text evidence="1">The sequence shown here is derived from an EMBL/GenBank/DDBJ whole genome shotgun (WGS) entry which is preliminary data.</text>
</comment>